<dbReference type="EMBL" id="GDHF01020706">
    <property type="protein sequence ID" value="JAI31608.1"/>
    <property type="molecule type" value="Transcribed_RNA"/>
</dbReference>
<accession>A0A0K8UYI0</accession>
<feature type="signal peptide" evidence="1">
    <location>
        <begin position="1"/>
        <end position="24"/>
    </location>
</feature>
<evidence type="ECO:0000313" key="2">
    <source>
        <dbReference type="EMBL" id="JAI31608.1"/>
    </source>
</evidence>
<reference evidence="2" key="1">
    <citation type="submission" date="2015-06" db="EMBL/GenBank/DDBJ databases">
        <authorList>
            <person name="Hoefler B.C."/>
            <person name="Straight P.D."/>
        </authorList>
    </citation>
    <scope>NUCLEOTIDE SEQUENCE</scope>
</reference>
<organism evidence="2">
    <name type="scientific">Bactrocera latifrons</name>
    <name type="common">Malaysian fruit fly</name>
    <name type="synonym">Chaetodacus latifrons</name>
    <dbReference type="NCBI Taxonomy" id="174628"/>
    <lineage>
        <taxon>Eukaryota</taxon>
        <taxon>Metazoa</taxon>
        <taxon>Ecdysozoa</taxon>
        <taxon>Arthropoda</taxon>
        <taxon>Hexapoda</taxon>
        <taxon>Insecta</taxon>
        <taxon>Pterygota</taxon>
        <taxon>Neoptera</taxon>
        <taxon>Endopterygota</taxon>
        <taxon>Diptera</taxon>
        <taxon>Brachycera</taxon>
        <taxon>Muscomorpha</taxon>
        <taxon>Tephritoidea</taxon>
        <taxon>Tephritidae</taxon>
        <taxon>Bactrocera</taxon>
        <taxon>Bactrocera</taxon>
    </lineage>
</organism>
<protein>
    <submittedName>
        <fullName evidence="2">Uncharacterized protein</fullName>
    </submittedName>
</protein>
<dbReference type="OrthoDB" id="6631139at2759"/>
<evidence type="ECO:0000256" key="1">
    <source>
        <dbReference type="SAM" id="SignalP"/>
    </source>
</evidence>
<dbReference type="AlphaFoldDB" id="A0A0K8UYI0"/>
<gene>
    <name evidence="2" type="ORF">c0_g1_i1</name>
</gene>
<name>A0A0K8UYI0_BACLA</name>
<proteinExistence type="predicted"/>
<sequence length="147" mass="16181">MAFHFTSLIAFGCLLLVAASPINAAAIDNSVAEPRIRNTDELLTTIVDKCFHANGLYCLKEKVLTYLDGVAGVEEDISGRAFNEDIIDKVIVDRVGRILNNNEFRLRLPETGFGSSIVSYSTARGFDVEVPETGGECEQELIREVNR</sequence>
<feature type="chain" id="PRO_5005521532" evidence="1">
    <location>
        <begin position="25"/>
        <end position="147"/>
    </location>
</feature>
<keyword evidence="1" id="KW-0732">Signal</keyword>